<dbReference type="EnsemblMetazoa" id="SCAU011957-RA">
    <property type="protein sequence ID" value="SCAU011957-PA"/>
    <property type="gene ID" value="SCAU011957"/>
</dbReference>
<evidence type="ECO:0000256" key="8">
    <source>
        <dbReference type="SAM" id="Phobius"/>
    </source>
</evidence>
<feature type="transmembrane region" description="Helical" evidence="8">
    <location>
        <begin position="849"/>
        <end position="867"/>
    </location>
</feature>
<feature type="transmembrane region" description="Helical" evidence="8">
    <location>
        <begin position="807"/>
        <end position="829"/>
    </location>
</feature>
<evidence type="ECO:0000256" key="3">
    <source>
        <dbReference type="ARBA" id="ARBA00022679"/>
    </source>
</evidence>
<keyword evidence="7" id="KW-0325">Glycoprotein</keyword>
<comment type="subcellular location">
    <subcellularLocation>
        <location evidence="1">Membrane</location>
        <topology evidence="1">Multi-pass membrane protein</topology>
    </subcellularLocation>
</comment>
<feature type="transmembrane region" description="Helical" evidence="8">
    <location>
        <begin position="445"/>
        <end position="465"/>
    </location>
</feature>
<keyword evidence="11" id="KW-1185">Reference proteome</keyword>
<evidence type="ECO:0000256" key="1">
    <source>
        <dbReference type="ARBA" id="ARBA00004141"/>
    </source>
</evidence>
<dbReference type="AlphaFoldDB" id="A0A1I8PX86"/>
<keyword evidence="3" id="KW-0808">Transferase</keyword>
<keyword evidence="5 8" id="KW-1133">Transmembrane helix</keyword>
<dbReference type="InterPro" id="IPR012419">
    <property type="entry name" value="Cas1_AcylTrans_dom"/>
</dbReference>
<dbReference type="GO" id="GO:0016020">
    <property type="term" value="C:membrane"/>
    <property type="evidence" value="ECO:0007669"/>
    <property type="project" value="UniProtKB-SubCell"/>
</dbReference>
<dbReference type="VEuPathDB" id="VectorBase:SCAU011957"/>
<feature type="transmembrane region" description="Helical" evidence="8">
    <location>
        <begin position="517"/>
        <end position="536"/>
    </location>
</feature>
<evidence type="ECO:0000256" key="5">
    <source>
        <dbReference type="ARBA" id="ARBA00022989"/>
    </source>
</evidence>
<feature type="transmembrane region" description="Helical" evidence="8">
    <location>
        <begin position="594"/>
        <end position="612"/>
    </location>
</feature>
<evidence type="ECO:0000256" key="4">
    <source>
        <dbReference type="ARBA" id="ARBA00022692"/>
    </source>
</evidence>
<dbReference type="PANTHER" id="PTHR13533:SF1">
    <property type="entry name" value="N-ACETYLNEURAMINATE 9-O-ACETYLTRANSFERASE"/>
    <property type="match status" value="1"/>
</dbReference>
<feature type="transmembrane region" description="Helical" evidence="8">
    <location>
        <begin position="567"/>
        <end position="587"/>
    </location>
</feature>
<evidence type="ECO:0000256" key="6">
    <source>
        <dbReference type="ARBA" id="ARBA00023136"/>
    </source>
</evidence>
<reference evidence="10" key="1">
    <citation type="submission" date="2020-05" db="UniProtKB">
        <authorList>
            <consortium name="EnsemblMetazoa"/>
        </authorList>
    </citation>
    <scope>IDENTIFICATION</scope>
    <source>
        <strain evidence="10">USDA</strain>
    </source>
</reference>
<keyword evidence="6 8" id="KW-0472">Membrane</keyword>
<feature type="transmembrane region" description="Helical" evidence="8">
    <location>
        <begin position="365"/>
        <end position="386"/>
    </location>
</feature>
<gene>
    <name evidence="10" type="primary">106086977</name>
</gene>
<dbReference type="KEGG" id="scac:106086977"/>
<accession>A0A1I8PX86</accession>
<feature type="transmembrane region" description="Helical" evidence="8">
    <location>
        <begin position="721"/>
        <end position="742"/>
    </location>
</feature>
<dbReference type="GO" id="GO:0016740">
    <property type="term" value="F:transferase activity"/>
    <property type="evidence" value="ECO:0007669"/>
    <property type="project" value="UniProtKB-KW"/>
</dbReference>
<feature type="transmembrane region" description="Helical" evidence="8">
    <location>
        <begin position="477"/>
        <end position="497"/>
    </location>
</feature>
<dbReference type="Proteomes" id="UP000095300">
    <property type="component" value="Unassembled WGS sequence"/>
</dbReference>
<evidence type="ECO:0000313" key="11">
    <source>
        <dbReference type="Proteomes" id="UP000095300"/>
    </source>
</evidence>
<evidence type="ECO:0000313" key="10">
    <source>
        <dbReference type="EnsemblMetazoa" id="SCAU011957-PA"/>
    </source>
</evidence>
<feature type="domain" description="Cas1p 10 TM acyl transferase" evidence="9">
    <location>
        <begin position="349"/>
        <end position="856"/>
    </location>
</feature>
<feature type="transmembrane region" description="Helical" evidence="8">
    <location>
        <begin position="683"/>
        <end position="701"/>
    </location>
</feature>
<protein>
    <recommendedName>
        <fullName evidence="9">Cas1p 10 TM acyl transferase domain-containing protein</fullName>
    </recommendedName>
</protein>
<organism evidence="10 11">
    <name type="scientific">Stomoxys calcitrans</name>
    <name type="common">Stable fly</name>
    <name type="synonym">Conops calcitrans</name>
    <dbReference type="NCBI Taxonomy" id="35570"/>
    <lineage>
        <taxon>Eukaryota</taxon>
        <taxon>Metazoa</taxon>
        <taxon>Ecdysozoa</taxon>
        <taxon>Arthropoda</taxon>
        <taxon>Hexapoda</taxon>
        <taxon>Insecta</taxon>
        <taxon>Pterygota</taxon>
        <taxon>Neoptera</taxon>
        <taxon>Endopterygota</taxon>
        <taxon>Diptera</taxon>
        <taxon>Brachycera</taxon>
        <taxon>Muscomorpha</taxon>
        <taxon>Muscoidea</taxon>
        <taxon>Muscidae</taxon>
        <taxon>Stomoxys</taxon>
    </lineage>
</organism>
<dbReference type="PANTHER" id="PTHR13533">
    <property type="entry name" value="N-ACETYLNEURAMINATE 9-O-ACETYLTRANSFERASE"/>
    <property type="match status" value="1"/>
</dbReference>
<feature type="transmembrane region" description="Helical" evidence="8">
    <location>
        <begin position="754"/>
        <end position="774"/>
    </location>
</feature>
<dbReference type="GO" id="GO:0005794">
    <property type="term" value="C:Golgi apparatus"/>
    <property type="evidence" value="ECO:0007669"/>
    <property type="project" value="UniProtKB-ARBA"/>
</dbReference>
<keyword evidence="4 8" id="KW-0812">Transmembrane</keyword>
<evidence type="ECO:0000256" key="2">
    <source>
        <dbReference type="ARBA" id="ARBA00010666"/>
    </source>
</evidence>
<proteinExistence type="inferred from homology"/>
<evidence type="ECO:0000256" key="7">
    <source>
        <dbReference type="ARBA" id="ARBA00023180"/>
    </source>
</evidence>
<name>A0A1I8PX86_STOCA</name>
<dbReference type="Pfam" id="PF07779">
    <property type="entry name" value="Cas1_AcylT"/>
    <property type="match status" value="1"/>
</dbReference>
<evidence type="ECO:0000259" key="9">
    <source>
        <dbReference type="Pfam" id="PF07779"/>
    </source>
</evidence>
<feature type="transmembrane region" description="Helical" evidence="8">
    <location>
        <begin position="632"/>
        <end position="654"/>
    </location>
</feature>
<dbReference type="GO" id="GO:0005975">
    <property type="term" value="P:carbohydrate metabolic process"/>
    <property type="evidence" value="ECO:0007669"/>
    <property type="project" value="UniProtKB-ARBA"/>
</dbReference>
<sequence length="873" mass="100556">MHPYTTTTTTTTAIDMCEELELNHLQSDDIIGAGGTGSLSGDVGVVQDAVPTTNSNSKAEYFIQQLNANNFKKLALCMVIGFIVYHGILNWQYGSDSCQWLLSKGRFKGNNEWQPYGCMVHKYTQTDTRRCLRYLAFWSYKNHFIFVGDYSVHELYKQFINHLHPNDDDNASKHGQLPVDAEFEDGKLKMRATYIFANEVSDGLLETLAKFHDSNEVRAVFIVGFTYRNFLNGNVTEDLLKQYRTNLTRLVLPFDQLVAEKSTVLWKLQDRVNEEKLIDSWKLVKNEDIDRLNYVARSVFRYTDATVWEAAWQISNGLVDTAVDGYKLCSLGLKHYTQLILNMYCNDNMNYNDGSCCSSAEPYTLLQIVTYAVFGVCIILVCGIFLRRWLLHLRGHTFYTPMKAERHGFHTAPLAASSSSSAALANGVGGGGVGGSSLGMVRMDYTTPVVALAMLGIIMAYFYLCDRTNFFMKENKYYSEFSFWIPVGYVFALGLFFTEDSRFTKVLNRDQSDELKGWILLVVLIYYMTGADRVLPIHMHIKLLLSGYLFHTGYSHFSYMWQTGNSGFSFFQVMFRLNFMTVILCFCMNRPYQFYYFVPLLSFWMCVIYFLLALPPRITASSVEANPLHYLYLVGKFVGCFSVVTILFMSEVFFERIFVTRPWKALFVTTDDDIHDWWYQWKLDRYTVMFGMIFAACFHIAQKYSIFDDNNHGNLFARRTSITVTLLAVLGVGFYTAFSFLCRNEQNCEEIHSYILFIPIIGYIILRNISGILRTRYSTFFAWFGRISLELFICQYHIWLAADRHGVLVLLPGFPTLNMIITSFIFVCASHEVHRITQILLPFAVPNDWKLVTRNFIIFLIMLIPIAHSDGMF</sequence>
<dbReference type="OrthoDB" id="1932925at2759"/>
<comment type="similarity">
    <text evidence="2">Belongs to the PC-esterase family. CASD1 subfamily.</text>
</comment>